<dbReference type="Proteomes" id="UP000053890">
    <property type="component" value="Unassembled WGS sequence"/>
</dbReference>
<keyword evidence="2" id="KW-0963">Cytoplasm</keyword>
<keyword evidence="4 9" id="KW-0863">Zinc-finger</keyword>
<dbReference type="InterPro" id="IPR037683">
    <property type="entry name" value="Rmd5_dRing"/>
</dbReference>
<dbReference type="GO" id="GO:0005737">
    <property type="term" value="C:cytoplasm"/>
    <property type="evidence" value="ECO:0007669"/>
    <property type="project" value="UniProtKB-SubCell"/>
</dbReference>
<feature type="zinc finger region" description="RING-Gid-type" evidence="9">
    <location>
        <begin position="118"/>
        <end position="160"/>
    </location>
</feature>
<protein>
    <recommendedName>
        <fullName evidence="8">GID complex catalytic subunit 2</fullName>
    </recommendedName>
    <alternativeName>
        <fullName evidence="7">Glucose-induced degradation protein 2</fullName>
    </alternativeName>
</protein>
<dbReference type="Gene3D" id="3.30.40.10">
    <property type="entry name" value="Zinc/RING finger domain, C3HC4 (zinc finger)"/>
    <property type="match status" value="1"/>
</dbReference>
<proteinExistence type="inferred from homology"/>
<dbReference type="InterPro" id="IPR013083">
    <property type="entry name" value="Znf_RING/FYVE/PHD"/>
</dbReference>
<dbReference type="OrthoDB" id="1933281at2759"/>
<dbReference type="GO" id="GO:0008270">
    <property type="term" value="F:zinc ion binding"/>
    <property type="evidence" value="ECO:0007669"/>
    <property type="project" value="UniProtKB-KW"/>
</dbReference>
<feature type="domain" description="RING-Gid-type" evidence="10">
    <location>
        <begin position="118"/>
        <end position="160"/>
    </location>
</feature>
<dbReference type="SUPFAM" id="SSF57850">
    <property type="entry name" value="RING/U-box"/>
    <property type="match status" value="1"/>
</dbReference>
<dbReference type="GO" id="GO:0005634">
    <property type="term" value="C:nucleus"/>
    <property type="evidence" value="ECO:0007669"/>
    <property type="project" value="TreeGrafter"/>
</dbReference>
<gene>
    <name evidence="11" type="ORF">RHOBADRAFT_36607</name>
</gene>
<keyword evidence="5" id="KW-0862">Zinc</keyword>
<keyword evidence="12" id="KW-1185">Reference proteome</keyword>
<evidence type="ECO:0000259" key="10">
    <source>
        <dbReference type="PROSITE" id="PS51867"/>
    </source>
</evidence>
<reference evidence="11 12" key="1">
    <citation type="journal article" date="2015" name="Front. Microbiol.">
        <title>Genome sequence of the plant growth promoting endophytic yeast Rhodotorula graminis WP1.</title>
        <authorList>
            <person name="Firrincieli A."/>
            <person name="Otillar R."/>
            <person name="Salamov A."/>
            <person name="Schmutz J."/>
            <person name="Khan Z."/>
            <person name="Redman R.S."/>
            <person name="Fleck N.D."/>
            <person name="Lindquist E."/>
            <person name="Grigoriev I.V."/>
            <person name="Doty S.L."/>
        </authorList>
    </citation>
    <scope>NUCLEOTIDE SEQUENCE [LARGE SCALE GENOMIC DNA]</scope>
    <source>
        <strain evidence="11 12">WP1</strain>
    </source>
</reference>
<sequence length="174" mass="18725">MTPARAHDICALLTCPLYLPLERLVASPYGALFLPEARARSTSALAAKFATAFLEGCGLPSESPLTVVTDVGGGGALAKIMKVRAVMKEKRTEWSAVGELPVEIPLPLPYRFHSIFACPVSKEQSSAQNPPMLLPCGHVIARESLQRLARGTPTLKCPYCPVVSHMSACVRVHF</sequence>
<dbReference type="EMBL" id="KQ474079">
    <property type="protein sequence ID" value="KPV74689.1"/>
    <property type="molecule type" value="Genomic_DNA"/>
</dbReference>
<dbReference type="STRING" id="578459.A0A194S2E0"/>
<evidence type="ECO:0000256" key="2">
    <source>
        <dbReference type="ARBA" id="ARBA00022490"/>
    </source>
</evidence>
<accession>A0A194S2E0</accession>
<dbReference type="AlphaFoldDB" id="A0A194S2E0"/>
<dbReference type="PANTHER" id="PTHR12170">
    <property type="entry name" value="MACROPHAGE ERYTHROBLAST ATTACHER-RELATED"/>
    <property type="match status" value="1"/>
</dbReference>
<evidence type="ECO:0000256" key="8">
    <source>
        <dbReference type="ARBA" id="ARBA00080744"/>
    </source>
</evidence>
<dbReference type="PROSITE" id="PS51867">
    <property type="entry name" value="ZF_RING_GID"/>
    <property type="match status" value="1"/>
</dbReference>
<dbReference type="CDD" id="cd16652">
    <property type="entry name" value="dRING_Rmd5p-like"/>
    <property type="match status" value="1"/>
</dbReference>
<dbReference type="InterPro" id="IPR045098">
    <property type="entry name" value="Fyv10_fam"/>
</dbReference>
<dbReference type="RefSeq" id="XP_018270738.1">
    <property type="nucleotide sequence ID" value="XM_018413369.1"/>
</dbReference>
<name>A0A194S2E0_RHOGW</name>
<evidence type="ECO:0000256" key="7">
    <source>
        <dbReference type="ARBA" id="ARBA00075398"/>
    </source>
</evidence>
<evidence type="ECO:0000256" key="6">
    <source>
        <dbReference type="ARBA" id="ARBA00061136"/>
    </source>
</evidence>
<dbReference type="GO" id="GO:0034657">
    <property type="term" value="C:GID complex"/>
    <property type="evidence" value="ECO:0007669"/>
    <property type="project" value="TreeGrafter"/>
</dbReference>
<evidence type="ECO:0000256" key="9">
    <source>
        <dbReference type="PROSITE-ProRule" id="PRU01215"/>
    </source>
</evidence>
<dbReference type="InterPro" id="IPR044063">
    <property type="entry name" value="ZF_RING_GID"/>
</dbReference>
<evidence type="ECO:0000313" key="12">
    <source>
        <dbReference type="Proteomes" id="UP000053890"/>
    </source>
</evidence>
<dbReference type="FunFam" id="3.30.40.10:FF:000143">
    <property type="entry name" value="Regulator of gluconeogenesis Rmd5"/>
    <property type="match status" value="1"/>
</dbReference>
<dbReference type="GO" id="GO:0061630">
    <property type="term" value="F:ubiquitin protein ligase activity"/>
    <property type="evidence" value="ECO:0007669"/>
    <property type="project" value="InterPro"/>
</dbReference>
<keyword evidence="3" id="KW-0479">Metal-binding</keyword>
<comment type="similarity">
    <text evidence="6">Belongs to the RMD5/GID2 family.</text>
</comment>
<dbReference type="InterPro" id="IPR027370">
    <property type="entry name" value="Znf-RING_euk"/>
</dbReference>
<evidence type="ECO:0000256" key="5">
    <source>
        <dbReference type="ARBA" id="ARBA00022833"/>
    </source>
</evidence>
<dbReference type="Pfam" id="PF13445">
    <property type="entry name" value="zf-RING_UBOX"/>
    <property type="match status" value="1"/>
</dbReference>
<evidence type="ECO:0000313" key="11">
    <source>
        <dbReference type="EMBL" id="KPV74689.1"/>
    </source>
</evidence>
<comment type="subcellular location">
    <subcellularLocation>
        <location evidence="1">Cytoplasm</location>
    </subcellularLocation>
</comment>
<dbReference type="GO" id="GO:0043161">
    <property type="term" value="P:proteasome-mediated ubiquitin-dependent protein catabolic process"/>
    <property type="evidence" value="ECO:0007669"/>
    <property type="project" value="InterPro"/>
</dbReference>
<dbReference type="PANTHER" id="PTHR12170:SF3">
    <property type="entry name" value="GH10162P"/>
    <property type="match status" value="1"/>
</dbReference>
<evidence type="ECO:0000256" key="4">
    <source>
        <dbReference type="ARBA" id="ARBA00022771"/>
    </source>
</evidence>
<organism evidence="11 12">
    <name type="scientific">Rhodotorula graminis (strain WP1)</name>
    <dbReference type="NCBI Taxonomy" id="578459"/>
    <lineage>
        <taxon>Eukaryota</taxon>
        <taxon>Fungi</taxon>
        <taxon>Dikarya</taxon>
        <taxon>Basidiomycota</taxon>
        <taxon>Pucciniomycotina</taxon>
        <taxon>Microbotryomycetes</taxon>
        <taxon>Sporidiobolales</taxon>
        <taxon>Sporidiobolaceae</taxon>
        <taxon>Rhodotorula</taxon>
    </lineage>
</organism>
<evidence type="ECO:0000256" key="1">
    <source>
        <dbReference type="ARBA" id="ARBA00004496"/>
    </source>
</evidence>
<dbReference type="GeneID" id="28973818"/>
<evidence type="ECO:0000256" key="3">
    <source>
        <dbReference type="ARBA" id="ARBA00022723"/>
    </source>
</evidence>